<dbReference type="GO" id="GO:0005524">
    <property type="term" value="F:ATP binding"/>
    <property type="evidence" value="ECO:0007669"/>
    <property type="project" value="UniProtKB-KW"/>
</dbReference>
<reference evidence="10" key="1">
    <citation type="submission" date="2016-06" db="UniProtKB">
        <authorList>
            <consortium name="WormBaseParasite"/>
        </authorList>
    </citation>
    <scope>IDENTIFICATION</scope>
</reference>
<evidence type="ECO:0000313" key="9">
    <source>
        <dbReference type="Proteomes" id="UP000050794"/>
    </source>
</evidence>
<feature type="domain" description="Protein kinase" evidence="7">
    <location>
        <begin position="1"/>
        <end position="214"/>
    </location>
</feature>
<accession>A0A183U3G3</accession>
<keyword evidence="2" id="KW-0723">Serine/threonine-protein kinase</keyword>
<evidence type="ECO:0000259" key="7">
    <source>
        <dbReference type="PROSITE" id="PS50011"/>
    </source>
</evidence>
<keyword evidence="5" id="KW-0418">Kinase</keyword>
<evidence type="ECO:0000256" key="5">
    <source>
        <dbReference type="ARBA" id="ARBA00022777"/>
    </source>
</evidence>
<evidence type="ECO:0000256" key="1">
    <source>
        <dbReference type="ARBA" id="ARBA00006692"/>
    </source>
</evidence>
<name>A0A183U3G3_TOXCA</name>
<dbReference type="InterPro" id="IPR050205">
    <property type="entry name" value="CDPK_Ser/Thr_kinases"/>
</dbReference>
<dbReference type="PROSITE" id="PS50011">
    <property type="entry name" value="PROTEIN_KINASE_DOM"/>
    <property type="match status" value="1"/>
</dbReference>
<keyword evidence="9" id="KW-1185">Reference proteome</keyword>
<dbReference type="Proteomes" id="UP000050794">
    <property type="component" value="Unassembled WGS sequence"/>
</dbReference>
<keyword evidence="3" id="KW-0808">Transferase</keyword>
<dbReference type="PROSITE" id="PS00108">
    <property type="entry name" value="PROTEIN_KINASE_ST"/>
    <property type="match status" value="1"/>
</dbReference>
<keyword evidence="6" id="KW-0067">ATP-binding</keyword>
<evidence type="ECO:0000256" key="4">
    <source>
        <dbReference type="ARBA" id="ARBA00022741"/>
    </source>
</evidence>
<sequence>MVFEKMRGGPLLNHIQQKGFFTEQEASKVTRDIANALKHLHERGIAHRDVKPENVLCSDFNHVSPVKLCDLDLASKAVPPSPPKLQSVNSEPDLASPVGSAEFMAPEVVDAFVGDALKYDKRCDMWSLGVIVYIMLCGYPPFYGQCWRENCGWDQGLPCNECQENLFKRIQRGEFDFPEPEWETVSEEAKDLICHLLVRSLRFTADEVLKHPWIRNGAPETKLQTPGNLFRNDSARDVHQMQEHFNVMNRIVAARLSAHLERCDAETDDGMRFLKLTVYFTAEACENNNELDSGTPAVITAKPRDVSVLATAPAS</sequence>
<dbReference type="Gene3D" id="1.10.510.10">
    <property type="entry name" value="Transferase(Phosphotransferase) domain 1"/>
    <property type="match status" value="1"/>
</dbReference>
<evidence type="ECO:0000313" key="10">
    <source>
        <dbReference type="WBParaSite" id="TCNE_0000303301-mRNA-1"/>
    </source>
</evidence>
<dbReference type="SMART" id="SM00220">
    <property type="entry name" value="S_TKc"/>
    <property type="match status" value="1"/>
</dbReference>
<dbReference type="InterPro" id="IPR008271">
    <property type="entry name" value="Ser/Thr_kinase_AS"/>
</dbReference>
<dbReference type="GO" id="GO:0004674">
    <property type="term" value="F:protein serine/threonine kinase activity"/>
    <property type="evidence" value="ECO:0007669"/>
    <property type="project" value="UniProtKB-KW"/>
</dbReference>
<dbReference type="PANTHER" id="PTHR24349">
    <property type="entry name" value="SERINE/THREONINE-PROTEIN KINASE"/>
    <property type="match status" value="1"/>
</dbReference>
<reference evidence="8 9" key="2">
    <citation type="submission" date="2018-11" db="EMBL/GenBank/DDBJ databases">
        <authorList>
            <consortium name="Pathogen Informatics"/>
        </authorList>
    </citation>
    <scope>NUCLEOTIDE SEQUENCE [LARGE SCALE GENOMIC DNA]</scope>
</reference>
<dbReference type="EMBL" id="UYWY01003552">
    <property type="protein sequence ID" value="VDM28750.1"/>
    <property type="molecule type" value="Genomic_DNA"/>
</dbReference>
<protein>
    <submittedName>
        <fullName evidence="10">Protein kinase domain-containing protein</fullName>
    </submittedName>
</protein>
<dbReference type="InterPro" id="IPR011009">
    <property type="entry name" value="Kinase-like_dom_sf"/>
</dbReference>
<proteinExistence type="inferred from homology"/>
<dbReference type="SUPFAM" id="SSF56112">
    <property type="entry name" value="Protein kinase-like (PK-like)"/>
    <property type="match status" value="1"/>
</dbReference>
<dbReference type="Pfam" id="PF00069">
    <property type="entry name" value="Pkinase"/>
    <property type="match status" value="1"/>
</dbReference>
<dbReference type="AlphaFoldDB" id="A0A183U3G3"/>
<evidence type="ECO:0000256" key="2">
    <source>
        <dbReference type="ARBA" id="ARBA00022527"/>
    </source>
</evidence>
<dbReference type="InterPro" id="IPR000719">
    <property type="entry name" value="Prot_kinase_dom"/>
</dbReference>
<keyword evidence="4" id="KW-0547">Nucleotide-binding</keyword>
<evidence type="ECO:0000256" key="6">
    <source>
        <dbReference type="ARBA" id="ARBA00022840"/>
    </source>
</evidence>
<organism evidence="9 10">
    <name type="scientific">Toxocara canis</name>
    <name type="common">Canine roundworm</name>
    <dbReference type="NCBI Taxonomy" id="6265"/>
    <lineage>
        <taxon>Eukaryota</taxon>
        <taxon>Metazoa</taxon>
        <taxon>Ecdysozoa</taxon>
        <taxon>Nematoda</taxon>
        <taxon>Chromadorea</taxon>
        <taxon>Rhabditida</taxon>
        <taxon>Spirurina</taxon>
        <taxon>Ascaridomorpha</taxon>
        <taxon>Ascaridoidea</taxon>
        <taxon>Toxocaridae</taxon>
        <taxon>Toxocara</taxon>
    </lineage>
</organism>
<dbReference type="WBParaSite" id="TCNE_0000303301-mRNA-1">
    <property type="protein sequence ID" value="TCNE_0000303301-mRNA-1"/>
    <property type="gene ID" value="TCNE_0000303301"/>
</dbReference>
<comment type="similarity">
    <text evidence="1">Belongs to the protein kinase superfamily. CAMK Ser/Thr protein kinase family.</text>
</comment>
<evidence type="ECO:0000313" key="8">
    <source>
        <dbReference type="EMBL" id="VDM28750.1"/>
    </source>
</evidence>
<gene>
    <name evidence="8" type="ORF">TCNE_LOCUS3033</name>
</gene>
<evidence type="ECO:0000256" key="3">
    <source>
        <dbReference type="ARBA" id="ARBA00022679"/>
    </source>
</evidence>